<evidence type="ECO:0000256" key="2">
    <source>
        <dbReference type="ARBA" id="ARBA00023277"/>
    </source>
</evidence>
<dbReference type="EC" id="3.2.1.8" evidence="6"/>
<dbReference type="PRINTS" id="PR00134">
    <property type="entry name" value="GLHYDRLASE10"/>
</dbReference>
<dbReference type="InterPro" id="IPR044846">
    <property type="entry name" value="GH10"/>
</dbReference>
<evidence type="ECO:0000259" key="7">
    <source>
        <dbReference type="PROSITE" id="PS51760"/>
    </source>
</evidence>
<feature type="domain" description="GH10" evidence="7">
    <location>
        <begin position="28"/>
        <end position="370"/>
    </location>
</feature>
<proteinExistence type="inferred from homology"/>
<dbReference type="GO" id="GO:0031176">
    <property type="term" value="F:endo-1,4-beta-xylanase activity"/>
    <property type="evidence" value="ECO:0007669"/>
    <property type="project" value="UniProtKB-EC"/>
</dbReference>
<evidence type="ECO:0000256" key="5">
    <source>
        <dbReference type="PROSITE-ProRule" id="PRU10061"/>
    </source>
</evidence>
<gene>
    <name evidence="8" type="ORF">EKH83_08320</name>
</gene>
<dbReference type="Pfam" id="PF00331">
    <property type="entry name" value="Glyco_hydro_10"/>
    <property type="match status" value="1"/>
</dbReference>
<dbReference type="PANTHER" id="PTHR31490:SF90">
    <property type="entry name" value="ENDO-1,4-BETA-XYLANASE A"/>
    <property type="match status" value="1"/>
</dbReference>
<keyword evidence="4 6" id="KW-0624">Polysaccharide degradation</keyword>
<evidence type="ECO:0000313" key="8">
    <source>
        <dbReference type="EMBL" id="RXF70634.1"/>
    </source>
</evidence>
<evidence type="ECO:0000256" key="6">
    <source>
        <dbReference type="RuleBase" id="RU361174"/>
    </source>
</evidence>
<dbReference type="EMBL" id="RXOC01000004">
    <property type="protein sequence ID" value="RXF70634.1"/>
    <property type="molecule type" value="Genomic_DNA"/>
</dbReference>
<dbReference type="AlphaFoldDB" id="A0A4Q0MBT0"/>
<dbReference type="InterPro" id="IPR031158">
    <property type="entry name" value="GH10_AS"/>
</dbReference>
<dbReference type="PROSITE" id="PS51257">
    <property type="entry name" value="PROKAR_LIPOPROTEIN"/>
    <property type="match status" value="1"/>
</dbReference>
<dbReference type="InterPro" id="IPR017853">
    <property type="entry name" value="GH"/>
</dbReference>
<organism evidence="8 9">
    <name type="scientific">Arcticibacter tournemirensis</name>
    <dbReference type="NCBI Taxonomy" id="699437"/>
    <lineage>
        <taxon>Bacteria</taxon>
        <taxon>Pseudomonadati</taxon>
        <taxon>Bacteroidota</taxon>
        <taxon>Sphingobacteriia</taxon>
        <taxon>Sphingobacteriales</taxon>
        <taxon>Sphingobacteriaceae</taxon>
        <taxon>Arcticibacter</taxon>
    </lineage>
</organism>
<keyword evidence="2 6" id="KW-0119">Carbohydrate metabolism</keyword>
<dbReference type="InterPro" id="IPR001000">
    <property type="entry name" value="GH10_dom"/>
</dbReference>
<dbReference type="Proteomes" id="UP000290848">
    <property type="component" value="Unassembled WGS sequence"/>
</dbReference>
<dbReference type="PROSITE" id="PS51760">
    <property type="entry name" value="GH10_2"/>
    <property type="match status" value="1"/>
</dbReference>
<dbReference type="SUPFAM" id="SSF51445">
    <property type="entry name" value="(Trans)glycosidases"/>
    <property type="match status" value="1"/>
</dbReference>
<dbReference type="PANTHER" id="PTHR31490">
    <property type="entry name" value="GLYCOSYL HYDROLASE"/>
    <property type="match status" value="1"/>
</dbReference>
<comment type="caution">
    <text evidence="8">The sequence shown here is derived from an EMBL/GenBank/DDBJ whole genome shotgun (WGS) entry which is preliminary data.</text>
</comment>
<evidence type="ECO:0000256" key="3">
    <source>
        <dbReference type="ARBA" id="ARBA00023295"/>
    </source>
</evidence>
<protein>
    <recommendedName>
        <fullName evidence="6">Beta-xylanase</fullName>
        <ecNumber evidence="6">3.2.1.8</ecNumber>
    </recommendedName>
</protein>
<sequence length="389" mass="44202">MRDSFILTGILSILLSTGCTSFRSPYEPKQTGSLKGTFKGDFTIGTAINTDQIREKDATGGKLITDNFDAVTPENIMKAEVIHPEWDRYDFSLSDKLVAYAQKNNLKVNGHTLIWHSQLPSFVRRMKDADSVRQYFTNHIKTVASRYDGKLESWDVVNEALEEDGSMRRSIFLEKLGDNFVVEAFRLARQASPNTKLYYNDYNIEEPAKRAGAIRLIKKIQDAGVHIDGVGIQGHWNVNYIPLKHIEDAIIEFAVLGIDVAFTELDLSVLPNPRNTIGADVDQNAEYDAKLNPYTGGLPDSVQKKLTVGYESLFRLFMKHSDKIGRVTLWGVHDGQSWLNNWPVMGRTNYPLLFDRQLKPKPAFYKIIKIKENYSVNNQSHQKNARINQ</sequence>
<feature type="active site" description="Nucleophile" evidence="5">
    <location>
        <position position="264"/>
    </location>
</feature>
<reference evidence="8 9" key="1">
    <citation type="submission" date="2018-12" db="EMBL/GenBank/DDBJ databases">
        <title>The Draft Genome Sequence of the Soil Bacterium Pedobacter tournemirensis R1.</title>
        <authorList>
            <person name="He J."/>
        </authorList>
    </citation>
    <scope>NUCLEOTIDE SEQUENCE [LARGE SCALE GENOMIC DNA]</scope>
    <source>
        <strain evidence="8 9">R1</strain>
    </source>
</reference>
<comment type="similarity">
    <text evidence="6">Belongs to the glycosyl hydrolase 10 (cellulase F) family.</text>
</comment>
<keyword evidence="3 6" id="KW-0326">Glycosidase</keyword>
<evidence type="ECO:0000256" key="4">
    <source>
        <dbReference type="ARBA" id="ARBA00023326"/>
    </source>
</evidence>
<accession>A0A4Q0MBT0</accession>
<dbReference type="GO" id="GO:0045493">
    <property type="term" value="P:xylan catabolic process"/>
    <property type="evidence" value="ECO:0007669"/>
    <property type="project" value="UniProtKB-KW"/>
</dbReference>
<keyword evidence="8" id="KW-0858">Xylan degradation</keyword>
<keyword evidence="1 6" id="KW-0378">Hydrolase</keyword>
<name>A0A4Q0MBT0_9SPHI</name>
<evidence type="ECO:0000313" key="9">
    <source>
        <dbReference type="Proteomes" id="UP000290848"/>
    </source>
</evidence>
<comment type="catalytic activity">
    <reaction evidence="6">
        <text>Endohydrolysis of (1-&gt;4)-beta-D-xylosidic linkages in xylans.</text>
        <dbReference type="EC" id="3.2.1.8"/>
    </reaction>
</comment>
<dbReference type="SMART" id="SM00633">
    <property type="entry name" value="Glyco_10"/>
    <property type="match status" value="1"/>
</dbReference>
<dbReference type="Gene3D" id="3.20.20.80">
    <property type="entry name" value="Glycosidases"/>
    <property type="match status" value="1"/>
</dbReference>
<evidence type="ECO:0000256" key="1">
    <source>
        <dbReference type="ARBA" id="ARBA00022801"/>
    </source>
</evidence>
<dbReference type="PROSITE" id="PS00591">
    <property type="entry name" value="GH10_1"/>
    <property type="match status" value="1"/>
</dbReference>
<dbReference type="RefSeq" id="WP_128768939.1">
    <property type="nucleotide sequence ID" value="NZ_RXOC01000004.1"/>
</dbReference>